<keyword evidence="1" id="KW-0175">Coiled coil</keyword>
<dbReference type="SUPFAM" id="SSF49899">
    <property type="entry name" value="Concanavalin A-like lectins/glucanases"/>
    <property type="match status" value="1"/>
</dbReference>
<dbReference type="PROSITE" id="PS50188">
    <property type="entry name" value="B302_SPRY"/>
    <property type="match status" value="1"/>
</dbReference>
<dbReference type="InterPro" id="IPR001870">
    <property type="entry name" value="B30.2/SPRY"/>
</dbReference>
<gene>
    <name evidence="3" type="primary">Trim10_0</name>
    <name evidence="3" type="ORF">CASCAS_R01633</name>
</gene>
<evidence type="ECO:0000256" key="1">
    <source>
        <dbReference type="SAM" id="Coils"/>
    </source>
</evidence>
<dbReference type="FunFam" id="2.60.120.920:FF:000004">
    <property type="entry name" value="Butyrophilin subfamily 1 member A1"/>
    <property type="match status" value="1"/>
</dbReference>
<feature type="coiled-coil region" evidence="1">
    <location>
        <begin position="106"/>
        <end position="140"/>
    </location>
</feature>
<feature type="domain" description="B30.2/SPRY" evidence="2">
    <location>
        <begin position="251"/>
        <end position="429"/>
    </location>
</feature>
<dbReference type="Pfam" id="PF00622">
    <property type="entry name" value="SPRY"/>
    <property type="match status" value="1"/>
</dbReference>
<proteinExistence type="predicted"/>
<dbReference type="EMBL" id="VWPT01000385">
    <property type="protein sequence ID" value="NXE57007.1"/>
    <property type="molecule type" value="Genomic_DNA"/>
</dbReference>
<dbReference type="SMART" id="SM00449">
    <property type="entry name" value="SPRY"/>
    <property type="match status" value="1"/>
</dbReference>
<dbReference type="AlphaFoldDB" id="A0A7K8NUX0"/>
<dbReference type="InterPro" id="IPR006574">
    <property type="entry name" value="PRY"/>
</dbReference>
<accession>A0A7K8NUX0</accession>
<dbReference type="Proteomes" id="UP000524187">
    <property type="component" value="Unassembled WGS sequence"/>
</dbReference>
<dbReference type="InterPro" id="IPR043136">
    <property type="entry name" value="B30.2/SPRY_sf"/>
</dbReference>
<evidence type="ECO:0000313" key="3">
    <source>
        <dbReference type="EMBL" id="NXE57007.1"/>
    </source>
</evidence>
<dbReference type="SMART" id="SM00589">
    <property type="entry name" value="PRY"/>
    <property type="match status" value="1"/>
</dbReference>
<keyword evidence="4" id="KW-1185">Reference proteome</keyword>
<name>A0A7K8NUX0_CASCA</name>
<dbReference type="InterPro" id="IPR003879">
    <property type="entry name" value="Butyrophylin_SPRY"/>
</dbReference>
<dbReference type="PANTHER" id="PTHR24103">
    <property type="entry name" value="E3 UBIQUITIN-PROTEIN LIGASE TRIM"/>
    <property type="match status" value="1"/>
</dbReference>
<dbReference type="InterPro" id="IPR003877">
    <property type="entry name" value="SPRY_dom"/>
</dbReference>
<protein>
    <submittedName>
        <fullName evidence="3">TRI10 protein</fullName>
    </submittedName>
</protein>
<dbReference type="CDD" id="cd12888">
    <property type="entry name" value="SPRY_PRY_TRIM7_like"/>
    <property type="match status" value="1"/>
</dbReference>
<dbReference type="Gene3D" id="2.60.120.920">
    <property type="match status" value="1"/>
</dbReference>
<organism evidence="3 4">
    <name type="scientific">Casuarius casuarius</name>
    <name type="common">Southern cassowary</name>
    <name type="synonym">Struthio casuarius</name>
    <dbReference type="NCBI Taxonomy" id="8787"/>
    <lineage>
        <taxon>Eukaryota</taxon>
        <taxon>Metazoa</taxon>
        <taxon>Chordata</taxon>
        <taxon>Craniata</taxon>
        <taxon>Vertebrata</taxon>
        <taxon>Euteleostomi</taxon>
        <taxon>Archelosauria</taxon>
        <taxon>Archosauria</taxon>
        <taxon>Dinosauria</taxon>
        <taxon>Saurischia</taxon>
        <taxon>Theropoda</taxon>
        <taxon>Coelurosauria</taxon>
        <taxon>Aves</taxon>
        <taxon>Palaeognathae</taxon>
        <taxon>Casuariiformes</taxon>
        <taxon>Casuariidae</taxon>
        <taxon>Casuarius</taxon>
    </lineage>
</organism>
<evidence type="ECO:0000313" key="4">
    <source>
        <dbReference type="Proteomes" id="UP000524187"/>
    </source>
</evidence>
<comment type="caution">
    <text evidence="3">The sequence shown here is derived from an EMBL/GenBank/DDBJ whole genome shotgun (WGS) entry which is preliminary data.</text>
</comment>
<dbReference type="InterPro" id="IPR050143">
    <property type="entry name" value="TRIM/RBCC"/>
</dbReference>
<dbReference type="InterPro" id="IPR013320">
    <property type="entry name" value="ConA-like_dom_sf"/>
</dbReference>
<feature type="non-terminal residue" evidence="3">
    <location>
        <position position="429"/>
    </location>
</feature>
<reference evidence="3 4" key="1">
    <citation type="submission" date="2019-09" db="EMBL/GenBank/DDBJ databases">
        <title>Bird 10,000 Genomes (B10K) Project - Family phase.</title>
        <authorList>
            <person name="Zhang G."/>
        </authorList>
    </citation>
    <scope>NUCLEOTIDE SEQUENCE [LARGE SCALE GENOMIC DNA]</scope>
    <source>
        <strain evidence="3">B10K-LSUMZ-50683</strain>
        <tissue evidence="3">Muscle</tissue>
    </source>
</reference>
<feature type="non-terminal residue" evidence="3">
    <location>
        <position position="1"/>
    </location>
</feature>
<dbReference type="PRINTS" id="PR01407">
    <property type="entry name" value="BUTYPHLNCDUF"/>
</dbReference>
<sequence>PGNLCCESDSCGGCAAPSQQERGRLGDAEGATHRGRLRKGDFQAKRHLTNLVEKLKLLGLGGGREEQEHLCLWRKRTFTARGDVKEASSSRGGQEARGVLAAAHVEDSAQEDMEQIHRDLETLQKQREEMLELKMSGERQCQDYLMQTEAERQKIVSEFRQLRRFLKEQELVLLAQLGELDKEIMRRQEEEETKMAGKISLLNILICELERRLEQPTSEFMQVGKRFASRWEKGSAWKPTETFPDLEQRVHIISQQNIVLKEMLTRFQAFVTLDPDTANAWLILSRDRRGVRWTATRQDLPTRPQRFDVSCCVLSCQGFASGRHCWDVEVGDRGTWAVGVARESVRRKGWLDFLPEEGIWAIGLCGNQYQAFTSPPTTFPASWKPGRIRVSLDYGRGQVAFHFSGQKPPVFTFQKALFGGESIFPFFWV</sequence>
<dbReference type="Pfam" id="PF13765">
    <property type="entry name" value="PRY"/>
    <property type="match status" value="1"/>
</dbReference>
<evidence type="ECO:0000259" key="2">
    <source>
        <dbReference type="PROSITE" id="PS50188"/>
    </source>
</evidence>